<keyword evidence="3" id="KW-0769">Symport</keyword>
<sequence>MDSNNRRNHYTYGLGTIGRDMIYALISMYLMYFLTDILDLSTGTLWWITGIILFARVFDALNDPVMGIIVDNTEHRYGKFKPWIARGAFLSGILTILLFTDFGLKGPAFVVLFFFLYLGWGLTYTANDIAYWSMLPSLTLDQKEREKMGAFARICANIGLFSVVAGIVPLTNALGAKLGSMTKAYFVFVLICVLIMWAGQSITLFGVKEPRNVFNRDKATPLKELFSVIVKNDQLLFVALSMSLFMIGYVTTTSFGLYYFKYAYGNEDMYGVFALVLGVSQLAALALFPLFSKFFTRRQLYTGGTVFIVIGYILFFLSPMKILYIGISGILLFFGQAFIQLLILMFLADTIEYGQWKLGRRNESITFSLQPFINKIGGAVGSGVVGAVVILSGIAEAKGPEDVTPEGLWMMKSAMLLFPPFIILISYFIYRFKYKIDKDMYEKILGDLKERGELNI</sequence>
<dbReference type="GO" id="GO:0006814">
    <property type="term" value="P:sodium ion transport"/>
    <property type="evidence" value="ECO:0007669"/>
    <property type="project" value="InterPro"/>
</dbReference>
<dbReference type="PANTHER" id="PTHR11328">
    <property type="entry name" value="MAJOR FACILITATOR SUPERFAMILY DOMAIN-CONTAINING PROTEIN"/>
    <property type="match status" value="1"/>
</dbReference>
<dbReference type="RefSeq" id="WP_281389135.1">
    <property type="nucleotide sequence ID" value="NZ_JACHGJ010000008.1"/>
</dbReference>
<keyword evidence="6" id="KW-1185">Reference proteome</keyword>
<feature type="transmembrane region" description="Helical" evidence="4">
    <location>
        <begin position="372"/>
        <end position="395"/>
    </location>
</feature>
<dbReference type="AlphaFoldDB" id="A0A841RF08"/>
<feature type="transmembrane region" description="Helical" evidence="4">
    <location>
        <begin position="184"/>
        <end position="207"/>
    </location>
</feature>
<feature type="transmembrane region" description="Helical" evidence="4">
    <location>
        <begin position="21"/>
        <end position="38"/>
    </location>
</feature>
<feature type="transmembrane region" description="Helical" evidence="4">
    <location>
        <begin position="108"/>
        <end position="129"/>
    </location>
</feature>
<keyword evidence="4" id="KW-1133">Transmembrane helix</keyword>
<keyword evidence="4" id="KW-0472">Membrane</keyword>
<feature type="transmembrane region" description="Helical" evidence="4">
    <location>
        <begin position="44"/>
        <end position="62"/>
    </location>
</feature>
<feature type="transmembrane region" description="Helical" evidence="4">
    <location>
        <begin position="270"/>
        <end position="288"/>
    </location>
</feature>
<keyword evidence="2" id="KW-0813">Transport</keyword>
<dbReference type="GO" id="GO:0005886">
    <property type="term" value="C:plasma membrane"/>
    <property type="evidence" value="ECO:0007669"/>
    <property type="project" value="TreeGrafter"/>
</dbReference>
<dbReference type="Proteomes" id="UP000587760">
    <property type="component" value="Unassembled WGS sequence"/>
</dbReference>
<dbReference type="Pfam" id="PF13347">
    <property type="entry name" value="MFS_2"/>
    <property type="match status" value="1"/>
</dbReference>
<feature type="transmembrane region" description="Helical" evidence="4">
    <location>
        <begin position="83"/>
        <end position="102"/>
    </location>
</feature>
<evidence type="ECO:0000256" key="1">
    <source>
        <dbReference type="ARBA" id="ARBA00009617"/>
    </source>
</evidence>
<reference evidence="5 6" key="1">
    <citation type="submission" date="2020-08" db="EMBL/GenBank/DDBJ databases">
        <title>Genomic Encyclopedia of Type Strains, Phase IV (KMG-IV): sequencing the most valuable type-strain genomes for metagenomic binning, comparative biology and taxonomic classification.</title>
        <authorList>
            <person name="Goeker M."/>
        </authorList>
    </citation>
    <scope>NUCLEOTIDE SEQUENCE [LARGE SCALE GENOMIC DNA]</scope>
    <source>
        <strain evidence="5 6">DSM 2461</strain>
    </source>
</reference>
<dbReference type="InterPro" id="IPR039672">
    <property type="entry name" value="MFS_2"/>
</dbReference>
<dbReference type="Gene3D" id="1.20.1250.20">
    <property type="entry name" value="MFS general substrate transporter like domains"/>
    <property type="match status" value="1"/>
</dbReference>
<dbReference type="GO" id="GO:0015293">
    <property type="term" value="F:symporter activity"/>
    <property type="evidence" value="ECO:0007669"/>
    <property type="project" value="UniProtKB-KW"/>
</dbReference>
<evidence type="ECO:0000256" key="3">
    <source>
        <dbReference type="ARBA" id="ARBA00022847"/>
    </source>
</evidence>
<feature type="transmembrane region" description="Helical" evidence="4">
    <location>
        <begin position="300"/>
        <end position="317"/>
    </location>
</feature>
<protein>
    <submittedName>
        <fullName evidence="5">Melibiose permease/lactose/raffinose/galactose permease</fullName>
    </submittedName>
</protein>
<comment type="caution">
    <text evidence="5">The sequence shown here is derived from an EMBL/GenBank/DDBJ whole genome shotgun (WGS) entry which is preliminary data.</text>
</comment>
<dbReference type="EMBL" id="JACHGJ010000008">
    <property type="protein sequence ID" value="MBB6481797.1"/>
    <property type="molecule type" value="Genomic_DNA"/>
</dbReference>
<evidence type="ECO:0000256" key="4">
    <source>
        <dbReference type="SAM" id="Phobius"/>
    </source>
</evidence>
<dbReference type="PANTHER" id="PTHR11328:SF36">
    <property type="entry name" value="MELIBIOSE PERMEASE"/>
    <property type="match status" value="1"/>
</dbReference>
<dbReference type="NCBIfam" id="TIGR00792">
    <property type="entry name" value="gph"/>
    <property type="match status" value="1"/>
</dbReference>
<accession>A0A841RF08</accession>
<feature type="transmembrane region" description="Helical" evidence="4">
    <location>
        <begin position="323"/>
        <end position="351"/>
    </location>
</feature>
<gene>
    <name evidence="5" type="ORF">HNR50_003478</name>
</gene>
<evidence type="ECO:0000313" key="5">
    <source>
        <dbReference type="EMBL" id="MBB6481797.1"/>
    </source>
</evidence>
<dbReference type="CDD" id="cd17332">
    <property type="entry name" value="MFS_MelB_like"/>
    <property type="match status" value="1"/>
</dbReference>
<feature type="transmembrane region" description="Helical" evidence="4">
    <location>
        <begin position="235"/>
        <end position="258"/>
    </location>
</feature>
<feature type="transmembrane region" description="Helical" evidence="4">
    <location>
        <begin position="150"/>
        <end position="172"/>
    </location>
</feature>
<proteinExistence type="inferred from homology"/>
<name>A0A841RF08_9SPIO</name>
<organism evidence="5 6">
    <name type="scientific">Spirochaeta isovalerica</name>
    <dbReference type="NCBI Taxonomy" id="150"/>
    <lineage>
        <taxon>Bacteria</taxon>
        <taxon>Pseudomonadati</taxon>
        <taxon>Spirochaetota</taxon>
        <taxon>Spirochaetia</taxon>
        <taxon>Spirochaetales</taxon>
        <taxon>Spirochaetaceae</taxon>
        <taxon>Spirochaeta</taxon>
    </lineage>
</organism>
<dbReference type="InterPro" id="IPR001927">
    <property type="entry name" value="Na/Gal_symport"/>
</dbReference>
<dbReference type="InterPro" id="IPR036259">
    <property type="entry name" value="MFS_trans_sf"/>
</dbReference>
<dbReference type="GO" id="GO:0008643">
    <property type="term" value="P:carbohydrate transport"/>
    <property type="evidence" value="ECO:0007669"/>
    <property type="project" value="InterPro"/>
</dbReference>
<keyword evidence="4" id="KW-0812">Transmembrane</keyword>
<comment type="similarity">
    <text evidence="1">Belongs to the sodium:galactoside symporter (TC 2.A.2) family.</text>
</comment>
<evidence type="ECO:0000313" key="6">
    <source>
        <dbReference type="Proteomes" id="UP000587760"/>
    </source>
</evidence>
<dbReference type="SUPFAM" id="SSF103473">
    <property type="entry name" value="MFS general substrate transporter"/>
    <property type="match status" value="1"/>
</dbReference>
<evidence type="ECO:0000256" key="2">
    <source>
        <dbReference type="ARBA" id="ARBA00022448"/>
    </source>
</evidence>
<feature type="transmembrane region" description="Helical" evidence="4">
    <location>
        <begin position="407"/>
        <end position="430"/>
    </location>
</feature>